<dbReference type="PROSITE" id="PS00614">
    <property type="entry name" value="IGPS"/>
    <property type="match status" value="1"/>
</dbReference>
<dbReference type="InterPro" id="IPR013785">
    <property type="entry name" value="Aldolase_TIM"/>
</dbReference>
<comment type="similarity">
    <text evidence="3 9">Belongs to the TrpC family.</text>
</comment>
<dbReference type="GO" id="GO:0004640">
    <property type="term" value="F:phosphoribosylanthranilate isomerase activity"/>
    <property type="evidence" value="ECO:0007669"/>
    <property type="project" value="TreeGrafter"/>
</dbReference>
<dbReference type="EC" id="4.1.1.48" evidence="9"/>
<dbReference type="FunFam" id="3.20.20.70:FF:000024">
    <property type="entry name" value="Indole-3-glycerol phosphate synthase"/>
    <property type="match status" value="1"/>
</dbReference>
<comment type="catalytic activity">
    <reaction evidence="1 9">
        <text>1-(2-carboxyphenylamino)-1-deoxy-D-ribulose 5-phosphate + H(+) = (1S,2R)-1-C-(indol-3-yl)glycerol 3-phosphate + CO2 + H2O</text>
        <dbReference type="Rhea" id="RHEA:23476"/>
        <dbReference type="ChEBI" id="CHEBI:15377"/>
        <dbReference type="ChEBI" id="CHEBI:15378"/>
        <dbReference type="ChEBI" id="CHEBI:16526"/>
        <dbReference type="ChEBI" id="CHEBI:58613"/>
        <dbReference type="ChEBI" id="CHEBI:58866"/>
        <dbReference type="EC" id="4.1.1.48"/>
    </reaction>
</comment>
<organism evidence="11 12">
    <name type="scientific">Jeotgalicoccus saudimassiliensis</name>
    <dbReference type="NCBI Taxonomy" id="1461582"/>
    <lineage>
        <taxon>Bacteria</taxon>
        <taxon>Bacillati</taxon>
        <taxon>Bacillota</taxon>
        <taxon>Bacilli</taxon>
        <taxon>Bacillales</taxon>
        <taxon>Staphylococcaceae</taxon>
        <taxon>Jeotgalicoccus</taxon>
    </lineage>
</organism>
<reference evidence="11 12" key="1">
    <citation type="submission" date="2014-07" db="EMBL/GenBank/DDBJ databases">
        <authorList>
            <person name="Urmite Genomes Urmite Genomes"/>
        </authorList>
    </citation>
    <scope>NUCLEOTIDE SEQUENCE [LARGE SCALE GENOMIC DNA]</scope>
    <source>
        <strain evidence="11 12">13MG44_air</strain>
    </source>
</reference>
<evidence type="ECO:0000256" key="1">
    <source>
        <dbReference type="ARBA" id="ARBA00001633"/>
    </source>
</evidence>
<dbReference type="Proteomes" id="UP000044136">
    <property type="component" value="Unassembled WGS sequence"/>
</dbReference>
<name>A0A078LVG2_9STAP</name>
<dbReference type="EMBL" id="CCSE01000001">
    <property type="protein sequence ID" value="CDZ99163.1"/>
    <property type="molecule type" value="Genomic_DNA"/>
</dbReference>
<evidence type="ECO:0000256" key="3">
    <source>
        <dbReference type="ARBA" id="ARBA00008737"/>
    </source>
</evidence>
<evidence type="ECO:0000256" key="8">
    <source>
        <dbReference type="ARBA" id="ARBA00023239"/>
    </source>
</evidence>
<dbReference type="PANTHER" id="PTHR22854:SF2">
    <property type="entry name" value="INDOLE-3-GLYCEROL-PHOSPHATE SYNTHASE"/>
    <property type="match status" value="1"/>
</dbReference>
<dbReference type="InterPro" id="IPR001468">
    <property type="entry name" value="Indole-3-GlycerolPSynthase_CS"/>
</dbReference>
<dbReference type="STRING" id="1461582.BN1048_00288"/>
<dbReference type="CDD" id="cd00331">
    <property type="entry name" value="IGPS"/>
    <property type="match status" value="1"/>
</dbReference>
<dbReference type="eggNOG" id="COG0134">
    <property type="taxonomic scope" value="Bacteria"/>
</dbReference>
<dbReference type="InterPro" id="IPR013798">
    <property type="entry name" value="Indole-3-glycerol_P_synth_dom"/>
</dbReference>
<keyword evidence="7 9" id="KW-0057">Aromatic amino acid biosynthesis</keyword>
<dbReference type="RefSeq" id="WP_035807642.1">
    <property type="nucleotide sequence ID" value="NZ_CCSE01000001.1"/>
</dbReference>
<keyword evidence="5 9" id="KW-0210">Decarboxylase</keyword>
<dbReference type="GO" id="GO:0004425">
    <property type="term" value="F:indole-3-glycerol-phosphate synthase activity"/>
    <property type="evidence" value="ECO:0007669"/>
    <property type="project" value="UniProtKB-UniRule"/>
</dbReference>
<evidence type="ECO:0000313" key="12">
    <source>
        <dbReference type="Proteomes" id="UP000044136"/>
    </source>
</evidence>
<dbReference type="PANTHER" id="PTHR22854">
    <property type="entry name" value="TRYPTOPHAN BIOSYNTHESIS PROTEIN"/>
    <property type="match status" value="1"/>
</dbReference>
<evidence type="ECO:0000259" key="10">
    <source>
        <dbReference type="Pfam" id="PF00218"/>
    </source>
</evidence>
<dbReference type="InterPro" id="IPR045186">
    <property type="entry name" value="Indole-3-glycerol_P_synth"/>
</dbReference>
<dbReference type="GO" id="GO:0000162">
    <property type="term" value="P:L-tryptophan biosynthetic process"/>
    <property type="evidence" value="ECO:0007669"/>
    <property type="project" value="UniProtKB-UniRule"/>
</dbReference>
<dbReference type="AlphaFoldDB" id="A0A078LVG2"/>
<evidence type="ECO:0000256" key="5">
    <source>
        <dbReference type="ARBA" id="ARBA00022793"/>
    </source>
</evidence>
<gene>
    <name evidence="9 11" type="primary">trpC</name>
    <name evidence="11" type="ORF">BN1048_00288</name>
</gene>
<comment type="pathway">
    <text evidence="2 9">Amino-acid biosynthesis; L-tryptophan biosynthesis; L-tryptophan from chorismate: step 4/5.</text>
</comment>
<evidence type="ECO:0000256" key="9">
    <source>
        <dbReference type="HAMAP-Rule" id="MF_00134"/>
    </source>
</evidence>
<evidence type="ECO:0000256" key="2">
    <source>
        <dbReference type="ARBA" id="ARBA00004696"/>
    </source>
</evidence>
<feature type="domain" description="Indole-3-glycerol phosphate synthase" evidence="10">
    <location>
        <begin position="27"/>
        <end position="250"/>
    </location>
</feature>
<dbReference type="InterPro" id="IPR011060">
    <property type="entry name" value="RibuloseP-bd_barrel"/>
</dbReference>
<dbReference type="Gene3D" id="3.20.20.70">
    <property type="entry name" value="Aldolase class I"/>
    <property type="match status" value="1"/>
</dbReference>
<evidence type="ECO:0000256" key="7">
    <source>
        <dbReference type="ARBA" id="ARBA00023141"/>
    </source>
</evidence>
<dbReference type="Pfam" id="PF00218">
    <property type="entry name" value="IGPS"/>
    <property type="match status" value="1"/>
</dbReference>
<evidence type="ECO:0000256" key="4">
    <source>
        <dbReference type="ARBA" id="ARBA00022605"/>
    </source>
</evidence>
<evidence type="ECO:0000313" key="11">
    <source>
        <dbReference type="EMBL" id="CDZ99163.1"/>
    </source>
</evidence>
<protein>
    <recommendedName>
        <fullName evidence="9">Indole-3-glycerol phosphate synthase</fullName>
        <shortName evidence="9">IGPS</shortName>
        <ecNumber evidence="9">4.1.1.48</ecNumber>
    </recommendedName>
</protein>
<dbReference type="OrthoDB" id="9804217at2"/>
<proteinExistence type="inferred from homology"/>
<keyword evidence="12" id="KW-1185">Reference proteome</keyword>
<evidence type="ECO:0000256" key="6">
    <source>
        <dbReference type="ARBA" id="ARBA00022822"/>
    </source>
</evidence>
<keyword evidence="8 9" id="KW-0456">Lyase</keyword>
<keyword evidence="6 9" id="KW-0822">Tryptophan biosynthesis</keyword>
<dbReference type="SUPFAM" id="SSF51366">
    <property type="entry name" value="Ribulose-phoshate binding barrel"/>
    <property type="match status" value="1"/>
</dbReference>
<dbReference type="HAMAP" id="MF_00134_B">
    <property type="entry name" value="IGPS_B"/>
    <property type="match status" value="1"/>
</dbReference>
<dbReference type="UniPathway" id="UPA00035">
    <property type="reaction ID" value="UER00043"/>
</dbReference>
<keyword evidence="4 9" id="KW-0028">Amino-acid biosynthesis</keyword>
<dbReference type="HOGENOM" id="CLU_034247_2_1_9"/>
<sequence length="258" mass="28433">MTILDDIVEVKKQELLDYPTEIKLITREKPLDFKGGLDADNGIALISEVKRASPSQGDINNIMDPLEQADAYVRGGADAISVLTDKQFFKGSFDDMERVAKTVDVPVLNKDFIIDRRQIDCAYNHGADIVLLIVTILDDGTLADLYSYASSLDLNIIVEVHDEEELKRALKIAPAIIGINNRDLKTFTVDIGNTEQLLAKYGTDDIHFIAESGIHTAEDAQRMQLAGASGMLVGESLMRSDSIEDKIQELKAGKVHES</sequence>
<accession>A0A078LVG2</accession>
<dbReference type="HAMAP" id="MF_00134_A">
    <property type="entry name" value="IGPS_A"/>
    <property type="match status" value="1"/>
</dbReference>
<dbReference type="NCBIfam" id="NF001377">
    <property type="entry name" value="PRK00278.2-4"/>
    <property type="match status" value="1"/>
</dbReference>